<accession>A0A2S4PIR0</accession>
<gene>
    <name evidence="18" type="ORF">EPUL_006431</name>
</gene>
<keyword evidence="13" id="KW-0233">DNA recombination</keyword>
<keyword evidence="1" id="KW-0815">Transposition</keyword>
<feature type="domain" description="Integrase catalytic" evidence="17">
    <location>
        <begin position="110"/>
        <end position="275"/>
    </location>
</feature>
<dbReference type="GO" id="GO:0016787">
    <property type="term" value="F:hydrolase activity"/>
    <property type="evidence" value="ECO:0007669"/>
    <property type="project" value="UniProtKB-KW"/>
</dbReference>
<evidence type="ECO:0000256" key="11">
    <source>
        <dbReference type="ARBA" id="ARBA00022932"/>
    </source>
</evidence>
<dbReference type="GO" id="GO:0003677">
    <property type="term" value="F:DNA binding"/>
    <property type="evidence" value="ECO:0007669"/>
    <property type="project" value="UniProtKB-KW"/>
</dbReference>
<evidence type="ECO:0000256" key="3">
    <source>
        <dbReference type="ARBA" id="ARBA00022722"/>
    </source>
</evidence>
<keyword evidence="3" id="KW-0540">Nuclease</keyword>
<dbReference type="GO" id="GO:0032196">
    <property type="term" value="P:transposition"/>
    <property type="evidence" value="ECO:0007669"/>
    <property type="project" value="UniProtKB-KW"/>
</dbReference>
<keyword evidence="2" id="KW-0548">Nucleotidyltransferase</keyword>
<dbReference type="AlphaFoldDB" id="A0A2S4PIR0"/>
<keyword evidence="5" id="KW-0255">Endonuclease</keyword>
<evidence type="ECO:0000256" key="9">
    <source>
        <dbReference type="ARBA" id="ARBA00022908"/>
    </source>
</evidence>
<keyword evidence="12" id="KW-0238">DNA-binding</keyword>
<dbReference type="GO" id="GO:0003723">
    <property type="term" value="F:RNA binding"/>
    <property type="evidence" value="ECO:0007669"/>
    <property type="project" value="UniProtKB-KW"/>
</dbReference>
<comment type="catalytic activity">
    <reaction evidence="14">
        <text>DNA(n) + a 2'-deoxyribonucleoside 5'-triphosphate = DNA(n+1) + diphosphate</text>
        <dbReference type="Rhea" id="RHEA:22508"/>
        <dbReference type="Rhea" id="RHEA-COMP:17339"/>
        <dbReference type="Rhea" id="RHEA-COMP:17340"/>
        <dbReference type="ChEBI" id="CHEBI:33019"/>
        <dbReference type="ChEBI" id="CHEBI:61560"/>
        <dbReference type="ChEBI" id="CHEBI:173112"/>
        <dbReference type="EC" id="2.7.7.49"/>
    </reaction>
</comment>
<keyword evidence="11" id="KW-0808">Transferase</keyword>
<dbReference type="InterPro" id="IPR036397">
    <property type="entry name" value="RNaseH_sf"/>
</dbReference>
<dbReference type="InterPro" id="IPR001584">
    <property type="entry name" value="Integrase_cat-core"/>
</dbReference>
<dbReference type="InterPro" id="IPR057670">
    <property type="entry name" value="SH3_retrovirus"/>
</dbReference>
<organism evidence="18 19">
    <name type="scientific">Erysiphe pulchra</name>
    <dbReference type="NCBI Taxonomy" id="225359"/>
    <lineage>
        <taxon>Eukaryota</taxon>
        <taxon>Fungi</taxon>
        <taxon>Dikarya</taxon>
        <taxon>Ascomycota</taxon>
        <taxon>Pezizomycotina</taxon>
        <taxon>Leotiomycetes</taxon>
        <taxon>Erysiphales</taxon>
        <taxon>Erysiphaceae</taxon>
        <taxon>Erysiphe</taxon>
    </lineage>
</organism>
<dbReference type="GO" id="GO:0003964">
    <property type="term" value="F:RNA-directed DNA polymerase activity"/>
    <property type="evidence" value="ECO:0007669"/>
    <property type="project" value="UniProtKB-KW"/>
</dbReference>
<feature type="region of interest" description="Disordered" evidence="16">
    <location>
        <begin position="28"/>
        <end position="49"/>
    </location>
</feature>
<dbReference type="GO" id="GO:0004519">
    <property type="term" value="F:endonuclease activity"/>
    <property type="evidence" value="ECO:0007669"/>
    <property type="project" value="UniProtKB-KW"/>
</dbReference>
<evidence type="ECO:0000256" key="4">
    <source>
        <dbReference type="ARBA" id="ARBA00022723"/>
    </source>
</evidence>
<keyword evidence="9" id="KW-0229">DNA integration</keyword>
<evidence type="ECO:0000256" key="1">
    <source>
        <dbReference type="ARBA" id="ARBA00022578"/>
    </source>
</evidence>
<proteinExistence type="predicted"/>
<keyword evidence="4" id="KW-0479">Metal-binding</keyword>
<keyword evidence="6" id="KW-0378">Hydrolase</keyword>
<dbReference type="GO" id="GO:0006310">
    <property type="term" value="P:DNA recombination"/>
    <property type="evidence" value="ECO:0007669"/>
    <property type="project" value="UniProtKB-KW"/>
</dbReference>
<keyword evidence="11" id="KW-0239">DNA-directed DNA polymerase</keyword>
<evidence type="ECO:0000256" key="6">
    <source>
        <dbReference type="ARBA" id="ARBA00022801"/>
    </source>
</evidence>
<dbReference type="InterPro" id="IPR039537">
    <property type="entry name" value="Retrotran_Ty1/copia-like"/>
</dbReference>
<evidence type="ECO:0000256" key="8">
    <source>
        <dbReference type="ARBA" id="ARBA00022884"/>
    </source>
</evidence>
<dbReference type="Gene3D" id="3.30.420.10">
    <property type="entry name" value="Ribonuclease H-like superfamily/Ribonuclease H"/>
    <property type="match status" value="1"/>
</dbReference>
<feature type="compositionally biased region" description="Polar residues" evidence="16">
    <location>
        <begin position="396"/>
        <end position="421"/>
    </location>
</feature>
<evidence type="ECO:0000256" key="14">
    <source>
        <dbReference type="ARBA" id="ARBA00048173"/>
    </source>
</evidence>
<evidence type="ECO:0000259" key="17">
    <source>
        <dbReference type="PROSITE" id="PS50994"/>
    </source>
</evidence>
<evidence type="ECO:0000313" key="18">
    <source>
        <dbReference type="EMBL" id="POS81932.1"/>
    </source>
</evidence>
<keyword evidence="8" id="KW-0694">RNA-binding</keyword>
<feature type="region of interest" description="Disordered" evidence="16">
    <location>
        <begin position="385"/>
        <end position="431"/>
    </location>
</feature>
<dbReference type="GO" id="GO:0003887">
    <property type="term" value="F:DNA-directed DNA polymerase activity"/>
    <property type="evidence" value="ECO:0007669"/>
    <property type="project" value="UniProtKB-KW"/>
</dbReference>
<dbReference type="OrthoDB" id="3544839at2759"/>
<dbReference type="InterPro" id="IPR012337">
    <property type="entry name" value="RNaseH-like_sf"/>
</dbReference>
<dbReference type="SUPFAM" id="SSF53098">
    <property type="entry name" value="Ribonuclease H-like"/>
    <property type="match status" value="1"/>
</dbReference>
<dbReference type="Proteomes" id="UP000237438">
    <property type="component" value="Unassembled WGS sequence"/>
</dbReference>
<evidence type="ECO:0000256" key="2">
    <source>
        <dbReference type="ARBA" id="ARBA00022695"/>
    </source>
</evidence>
<evidence type="ECO:0000256" key="10">
    <source>
        <dbReference type="ARBA" id="ARBA00022918"/>
    </source>
</evidence>
<evidence type="ECO:0000256" key="7">
    <source>
        <dbReference type="ARBA" id="ARBA00022842"/>
    </source>
</evidence>
<protein>
    <recommendedName>
        <fullName evidence="17">Integrase catalytic domain-containing protein</fullName>
    </recommendedName>
</protein>
<dbReference type="GO" id="GO:0015074">
    <property type="term" value="P:DNA integration"/>
    <property type="evidence" value="ECO:0007669"/>
    <property type="project" value="UniProtKB-KW"/>
</dbReference>
<dbReference type="EMBL" id="PEDP01005800">
    <property type="protein sequence ID" value="POS81932.1"/>
    <property type="molecule type" value="Genomic_DNA"/>
</dbReference>
<comment type="catalytic activity">
    <reaction evidence="15">
        <text>DNA(n) + a 2'-deoxyribonucleoside 5'-triphosphate = DNA(n+1) + diphosphate</text>
        <dbReference type="Rhea" id="RHEA:22508"/>
        <dbReference type="Rhea" id="RHEA-COMP:17339"/>
        <dbReference type="Rhea" id="RHEA-COMP:17340"/>
        <dbReference type="ChEBI" id="CHEBI:33019"/>
        <dbReference type="ChEBI" id="CHEBI:61560"/>
        <dbReference type="ChEBI" id="CHEBI:173112"/>
        <dbReference type="EC" id="2.7.7.7"/>
    </reaction>
</comment>
<evidence type="ECO:0000256" key="16">
    <source>
        <dbReference type="SAM" id="MobiDB-lite"/>
    </source>
</evidence>
<comment type="caution">
    <text evidence="18">The sequence shown here is derived from an EMBL/GenBank/DDBJ whole genome shotgun (WGS) entry which is preliminary data.</text>
</comment>
<keyword evidence="19" id="KW-1185">Reference proteome</keyword>
<keyword evidence="7" id="KW-0460">Magnesium</keyword>
<dbReference type="GO" id="GO:0046872">
    <property type="term" value="F:metal ion binding"/>
    <property type="evidence" value="ECO:0007669"/>
    <property type="project" value="UniProtKB-KW"/>
</dbReference>
<dbReference type="Pfam" id="PF25597">
    <property type="entry name" value="SH3_retrovirus"/>
    <property type="match status" value="1"/>
</dbReference>
<dbReference type="PANTHER" id="PTHR42648">
    <property type="entry name" value="TRANSPOSASE, PUTATIVE-RELATED"/>
    <property type="match status" value="1"/>
</dbReference>
<name>A0A2S4PIR0_9PEZI</name>
<evidence type="ECO:0000256" key="5">
    <source>
        <dbReference type="ARBA" id="ARBA00022759"/>
    </source>
</evidence>
<feature type="non-terminal residue" evidence="18">
    <location>
        <position position="499"/>
    </location>
</feature>
<sequence length="499" mass="56876">MLFNQWVLEYIPVLSNEHVYAANNNQSKNLKMTPKSKHQHGNSSKAEKIQTGSFEDWHVRMGHLYEEALLKLPLVTKGCKMTTAKPEKPVCEQCRVSNAKRIVSRLPRIRATCPFWRVSWDLIQMNQGKSGDVYIQHFVCDYTHMHFIYLLPSKLQETLMNTFKGFVAYVKRRWGFEIVVWKGDGEKSLGSTWNPWINENGYEVETSSPYTQEQNGDAERSGGVLQILGTKLRATFNLPNTLWHEILPTAGYILNRSPTRSLGFKTPLGFLNEYLKQPNPEPSIAHLQPYDCKAFSLIKNRPKLDKLEPRAEIGYLVGNQSTNIFRIWIPSRNVVIPTRDVTFDPTQGYSPTMPSPVISDDVIKLLQIPHLDVDQLEDEDILVPSEDLSTQDDHISTPSKSVETGPNNSEHTEKMSGTSGLITPENTPEPENTEIVQLRNIESNEFNQNPTREIIGNVGDPRNIIQGKRHRIPKVQFHLEVHKNLDKQSAFHAAFQLAT</sequence>
<keyword evidence="10" id="KW-0695">RNA-directed DNA polymerase</keyword>
<dbReference type="GO" id="GO:0005634">
    <property type="term" value="C:nucleus"/>
    <property type="evidence" value="ECO:0007669"/>
    <property type="project" value="UniProtKB-ARBA"/>
</dbReference>
<dbReference type="PANTHER" id="PTHR42648:SF11">
    <property type="entry name" value="TRANSPOSON TY4-P GAG-POL POLYPROTEIN"/>
    <property type="match status" value="1"/>
</dbReference>
<evidence type="ECO:0000256" key="15">
    <source>
        <dbReference type="ARBA" id="ARBA00049244"/>
    </source>
</evidence>
<evidence type="ECO:0000256" key="13">
    <source>
        <dbReference type="ARBA" id="ARBA00023172"/>
    </source>
</evidence>
<dbReference type="PROSITE" id="PS50994">
    <property type="entry name" value="INTEGRASE"/>
    <property type="match status" value="1"/>
</dbReference>
<reference evidence="18 19" key="1">
    <citation type="submission" date="2017-10" db="EMBL/GenBank/DDBJ databases">
        <title>Development of genomic resources for the powdery mildew, Erysiphe pulchra.</title>
        <authorList>
            <person name="Wadl P.A."/>
            <person name="Mack B.M."/>
            <person name="Moore G."/>
            <person name="Beltz S.B."/>
        </authorList>
    </citation>
    <scope>NUCLEOTIDE SEQUENCE [LARGE SCALE GENOMIC DNA]</scope>
    <source>
        <strain evidence="18">Cflorida</strain>
    </source>
</reference>
<evidence type="ECO:0000313" key="19">
    <source>
        <dbReference type="Proteomes" id="UP000237438"/>
    </source>
</evidence>
<dbReference type="STRING" id="225359.A0A2S4PIR0"/>
<evidence type="ECO:0000256" key="12">
    <source>
        <dbReference type="ARBA" id="ARBA00023125"/>
    </source>
</evidence>